<evidence type="ECO:0000256" key="1">
    <source>
        <dbReference type="SAM" id="Phobius"/>
    </source>
</evidence>
<protein>
    <submittedName>
        <fullName evidence="2">Uncharacterized protein</fullName>
    </submittedName>
</protein>
<feature type="transmembrane region" description="Helical" evidence="1">
    <location>
        <begin position="125"/>
        <end position="149"/>
    </location>
</feature>
<feature type="transmembrane region" description="Helical" evidence="1">
    <location>
        <begin position="47"/>
        <end position="66"/>
    </location>
</feature>
<name>A0A368VS28_9ACTN</name>
<proteinExistence type="predicted"/>
<reference evidence="2 3" key="1">
    <citation type="submission" date="2018-07" db="EMBL/GenBank/DDBJ databases">
        <title>Genomic Encyclopedia of Type Strains, Phase III (KMG-III): the genomes of soil and plant-associated and newly described type strains.</title>
        <authorList>
            <person name="Whitman W."/>
        </authorList>
    </citation>
    <scope>NUCLEOTIDE SEQUENCE [LARGE SCALE GENOMIC DNA]</scope>
    <source>
        <strain evidence="2 3">CECT 8575</strain>
    </source>
</reference>
<organism evidence="2 3">
    <name type="scientific">Halopolyspora algeriensis</name>
    <dbReference type="NCBI Taxonomy" id="1500506"/>
    <lineage>
        <taxon>Bacteria</taxon>
        <taxon>Bacillati</taxon>
        <taxon>Actinomycetota</taxon>
        <taxon>Actinomycetes</taxon>
        <taxon>Actinomycetes incertae sedis</taxon>
        <taxon>Halopolyspora</taxon>
    </lineage>
</organism>
<evidence type="ECO:0000313" key="2">
    <source>
        <dbReference type="EMBL" id="RCW44509.1"/>
    </source>
</evidence>
<keyword evidence="1" id="KW-0812">Transmembrane</keyword>
<keyword evidence="1" id="KW-1133">Transmembrane helix</keyword>
<dbReference type="EMBL" id="QPJC01000004">
    <property type="protein sequence ID" value="RCW44509.1"/>
    <property type="molecule type" value="Genomic_DNA"/>
</dbReference>
<comment type="caution">
    <text evidence="2">The sequence shown here is derived from an EMBL/GenBank/DDBJ whole genome shotgun (WGS) entry which is preliminary data.</text>
</comment>
<gene>
    <name evidence="2" type="ORF">DFQ14_10498</name>
</gene>
<dbReference type="RefSeq" id="WP_246195429.1">
    <property type="nucleotide sequence ID" value="NZ_QPJC01000004.1"/>
</dbReference>
<evidence type="ECO:0000313" key="3">
    <source>
        <dbReference type="Proteomes" id="UP000253495"/>
    </source>
</evidence>
<accession>A0A368VS28</accession>
<dbReference type="AlphaFoldDB" id="A0A368VS28"/>
<sequence length="164" mass="17291">MGRTMRMTHTDRATGTVSLSLPVTVLLAALAVPRVVVHDLGLAGPGPLNTLLVFLPPIVWLVVVLRARVTNPFFALLVVGLVYGLFLAAGHQLFWHETFGDDPPALGGNLAGALPAGLEVFVLRAFAVLSSIATGALVGAITGAFGWALSKGLHAPRNRKRRSR</sequence>
<feature type="transmembrane region" description="Helical" evidence="1">
    <location>
        <begin position="73"/>
        <end position="94"/>
    </location>
</feature>
<dbReference type="Proteomes" id="UP000253495">
    <property type="component" value="Unassembled WGS sequence"/>
</dbReference>
<keyword evidence="3" id="KW-1185">Reference proteome</keyword>
<keyword evidence="1" id="KW-0472">Membrane</keyword>